<dbReference type="AlphaFoldDB" id="A0A1J3GWK6"/>
<proteinExistence type="inferred from homology"/>
<dbReference type="EMBL" id="GEVL01017239">
    <property type="protein sequence ID" value="JAU60102.1"/>
    <property type="molecule type" value="Transcribed_RNA"/>
</dbReference>
<gene>
    <name evidence="5" type="ORF">LE_TR2919_c0_g1_i1_g.8423</name>
</gene>
<keyword evidence="2 3" id="KW-0175">Coiled coil</keyword>
<evidence type="ECO:0000256" key="3">
    <source>
        <dbReference type="SAM" id="Coils"/>
    </source>
</evidence>
<feature type="region of interest" description="Disordered" evidence="4">
    <location>
        <begin position="125"/>
        <end position="175"/>
    </location>
</feature>
<evidence type="ECO:0000256" key="1">
    <source>
        <dbReference type="ARBA" id="ARBA00005921"/>
    </source>
</evidence>
<dbReference type="InterPro" id="IPR008587">
    <property type="entry name" value="FPP_plant"/>
</dbReference>
<evidence type="ECO:0000256" key="4">
    <source>
        <dbReference type="SAM" id="MobiDB-lite"/>
    </source>
</evidence>
<dbReference type="PANTHER" id="PTHR31580:SF5">
    <property type="entry name" value="FILAMENT-LIKE PLANT PROTEIN 1-RELATED"/>
    <property type="match status" value="1"/>
</dbReference>
<evidence type="ECO:0000313" key="5">
    <source>
        <dbReference type="EMBL" id="JAU60102.1"/>
    </source>
</evidence>
<name>A0A1J3GWK6_NOCCA</name>
<feature type="compositionally biased region" description="Basic and acidic residues" evidence="4">
    <location>
        <begin position="125"/>
        <end position="135"/>
    </location>
</feature>
<organism evidence="5">
    <name type="scientific">Noccaea caerulescens</name>
    <name type="common">Alpine penny-cress</name>
    <name type="synonym">Thlaspi caerulescens</name>
    <dbReference type="NCBI Taxonomy" id="107243"/>
    <lineage>
        <taxon>Eukaryota</taxon>
        <taxon>Viridiplantae</taxon>
        <taxon>Streptophyta</taxon>
        <taxon>Embryophyta</taxon>
        <taxon>Tracheophyta</taxon>
        <taxon>Spermatophyta</taxon>
        <taxon>Magnoliopsida</taxon>
        <taxon>eudicotyledons</taxon>
        <taxon>Gunneridae</taxon>
        <taxon>Pentapetalae</taxon>
        <taxon>rosids</taxon>
        <taxon>malvids</taxon>
        <taxon>Brassicales</taxon>
        <taxon>Brassicaceae</taxon>
        <taxon>Coluteocarpeae</taxon>
        <taxon>Noccaea</taxon>
    </lineage>
</organism>
<reference evidence="5" key="1">
    <citation type="submission" date="2016-07" db="EMBL/GenBank/DDBJ databases">
        <title>De novo transcriptome assembly of four accessions of the metal hyperaccumulator plant Noccaea caerulescens.</title>
        <authorList>
            <person name="Blande D."/>
            <person name="Halimaa P."/>
            <person name="Tervahauta A.I."/>
            <person name="Aarts M.G."/>
            <person name="Karenlampi S.O."/>
        </authorList>
    </citation>
    <scope>NUCLEOTIDE SEQUENCE</scope>
</reference>
<sequence>MEAEAKTKSAKIESLEEDMRKEKFASDELKRKCEALEEEVSFHQENTIKRENIEPKIKQEDMVTAAGKLANCQKTIASLGKQLQSLATLEDFLIDTASIPVATNGVSNSSSESWKVHKNESFLTRNHPEFIKPNREPSSSSSSFAAGGGSMSMTSNRGSSEKNRNGFAKVFKSSF</sequence>
<feature type="compositionally biased region" description="Low complexity" evidence="4">
    <location>
        <begin position="138"/>
        <end position="155"/>
    </location>
</feature>
<comment type="similarity">
    <text evidence="1">Belongs to the FPP family.</text>
</comment>
<evidence type="ECO:0000256" key="2">
    <source>
        <dbReference type="ARBA" id="ARBA00023054"/>
    </source>
</evidence>
<feature type="coiled-coil region" evidence="3">
    <location>
        <begin position="12"/>
        <end position="46"/>
    </location>
</feature>
<accession>A0A1J3GWK6</accession>
<dbReference type="Pfam" id="PF05911">
    <property type="entry name" value="FPP"/>
    <property type="match status" value="1"/>
</dbReference>
<protein>
    <submittedName>
        <fullName evidence="5">Filament-like plant protein 1</fullName>
    </submittedName>
</protein>
<dbReference type="PANTHER" id="PTHR31580">
    <property type="entry name" value="FILAMENT-LIKE PLANT PROTEIN 4"/>
    <property type="match status" value="1"/>
</dbReference>